<dbReference type="PROSITE" id="PS50156">
    <property type="entry name" value="SSD"/>
    <property type="match status" value="1"/>
</dbReference>
<dbReference type="OrthoDB" id="6510177at2759"/>
<keyword evidence="9" id="KW-1015">Disulfide bond</keyword>
<evidence type="ECO:0000256" key="3">
    <source>
        <dbReference type="ARBA" id="ARBA00022448"/>
    </source>
</evidence>
<dbReference type="SUPFAM" id="SSF82866">
    <property type="entry name" value="Multidrug efflux transporter AcrB transmembrane domain"/>
    <property type="match status" value="2"/>
</dbReference>
<dbReference type="GO" id="GO:0032934">
    <property type="term" value="F:sterol binding"/>
    <property type="evidence" value="ECO:0007669"/>
    <property type="project" value="TreeGrafter"/>
</dbReference>
<dbReference type="Proteomes" id="UP000794436">
    <property type="component" value="Unassembled WGS sequence"/>
</dbReference>
<evidence type="ECO:0000256" key="1">
    <source>
        <dbReference type="ARBA" id="ARBA00004141"/>
    </source>
</evidence>
<dbReference type="PANTHER" id="PTHR45727:SF2">
    <property type="entry name" value="NPC INTRACELLULAR CHOLESTEROL TRANSPORTER 1"/>
    <property type="match status" value="1"/>
</dbReference>
<evidence type="ECO:0000256" key="4">
    <source>
        <dbReference type="ARBA" id="ARBA00022692"/>
    </source>
</evidence>
<comment type="subcellular location">
    <subcellularLocation>
        <location evidence="1">Membrane</location>
        <topology evidence="1">Multi-pass membrane protein</topology>
    </subcellularLocation>
</comment>
<dbReference type="EMBL" id="SPLM01000155">
    <property type="protein sequence ID" value="TMW54939.1"/>
    <property type="molecule type" value="Genomic_DNA"/>
</dbReference>
<dbReference type="Pfam" id="PF16414">
    <property type="entry name" value="NPC1_N"/>
    <property type="match status" value="1"/>
</dbReference>
<evidence type="ECO:0000256" key="5">
    <source>
        <dbReference type="ARBA" id="ARBA00022729"/>
    </source>
</evidence>
<feature type="compositionally biased region" description="Low complexity" evidence="11">
    <location>
        <begin position="1534"/>
        <end position="1545"/>
    </location>
</feature>
<dbReference type="PANTHER" id="PTHR45727">
    <property type="entry name" value="NPC INTRACELLULAR CHOLESTEROL TRANSPORTER 1"/>
    <property type="match status" value="1"/>
</dbReference>
<feature type="transmembrane region" description="Helical" evidence="12">
    <location>
        <begin position="29"/>
        <end position="52"/>
    </location>
</feature>
<dbReference type="EMBL" id="SPLM01000004">
    <property type="protein sequence ID" value="TMW67665.1"/>
    <property type="molecule type" value="Genomic_DNA"/>
</dbReference>
<feature type="domain" description="SSD" evidence="13">
    <location>
        <begin position="797"/>
        <end position="979"/>
    </location>
</feature>
<keyword evidence="3" id="KW-0813">Transport</keyword>
<feature type="transmembrane region" description="Helical" evidence="12">
    <location>
        <begin position="929"/>
        <end position="948"/>
    </location>
</feature>
<dbReference type="InterPro" id="IPR053956">
    <property type="entry name" value="NPC1_MLD"/>
</dbReference>
<keyword evidence="7" id="KW-0445">Lipid transport</keyword>
<evidence type="ECO:0000256" key="6">
    <source>
        <dbReference type="ARBA" id="ARBA00022989"/>
    </source>
</evidence>
<evidence type="ECO:0000256" key="9">
    <source>
        <dbReference type="ARBA" id="ARBA00023157"/>
    </source>
</evidence>
<reference evidence="14" key="1">
    <citation type="submission" date="2019-03" db="EMBL/GenBank/DDBJ databases">
        <title>Long read genome sequence of the mycoparasitic Pythium oligandrum ATCC 38472 isolated from sugarbeet rhizosphere.</title>
        <authorList>
            <person name="Gaulin E."/>
        </authorList>
    </citation>
    <scope>NUCLEOTIDE SEQUENCE</scope>
    <source>
        <strain evidence="14">ATCC 38472_TT</strain>
    </source>
</reference>
<feature type="transmembrane region" description="Helical" evidence="12">
    <location>
        <begin position="866"/>
        <end position="885"/>
    </location>
</feature>
<dbReference type="Pfam" id="PF12349">
    <property type="entry name" value="Sterol-sensing"/>
    <property type="match status" value="1"/>
</dbReference>
<feature type="transmembrane region" description="Helical" evidence="12">
    <location>
        <begin position="954"/>
        <end position="979"/>
    </location>
</feature>
<evidence type="ECO:0000256" key="8">
    <source>
        <dbReference type="ARBA" id="ARBA00023136"/>
    </source>
</evidence>
<evidence type="ECO:0000256" key="7">
    <source>
        <dbReference type="ARBA" id="ARBA00023055"/>
    </source>
</evidence>
<feature type="region of interest" description="Disordered" evidence="11">
    <location>
        <begin position="1507"/>
        <end position="1545"/>
    </location>
</feature>
<evidence type="ECO:0000256" key="10">
    <source>
        <dbReference type="ARBA" id="ARBA00023180"/>
    </source>
</evidence>
<feature type="transmembrane region" description="Helical" evidence="12">
    <location>
        <begin position="450"/>
        <end position="474"/>
    </location>
</feature>
<dbReference type="InterPro" id="IPR000731">
    <property type="entry name" value="SSD"/>
</dbReference>
<feature type="transmembrane region" description="Helical" evidence="12">
    <location>
        <begin position="523"/>
        <end position="541"/>
    </location>
</feature>
<comment type="similarity">
    <text evidence="2">Belongs to the patched family.</text>
</comment>
<keyword evidence="6 12" id="KW-1133">Transmembrane helix</keyword>
<name>A0A8K1C1Y1_PYTOL</name>
<feature type="transmembrane region" description="Helical" evidence="12">
    <location>
        <begin position="1438"/>
        <end position="1460"/>
    </location>
</feature>
<organism evidence="14 16">
    <name type="scientific">Pythium oligandrum</name>
    <name type="common">Mycoparasitic fungus</name>
    <dbReference type="NCBI Taxonomy" id="41045"/>
    <lineage>
        <taxon>Eukaryota</taxon>
        <taxon>Sar</taxon>
        <taxon>Stramenopiles</taxon>
        <taxon>Oomycota</taxon>
        <taxon>Peronosporomycetes</taxon>
        <taxon>Pythiales</taxon>
        <taxon>Pythiaceae</taxon>
        <taxon>Pythium</taxon>
    </lineage>
</organism>
<feature type="transmembrane region" description="Helical" evidence="12">
    <location>
        <begin position="831"/>
        <end position="854"/>
    </location>
</feature>
<protein>
    <recommendedName>
        <fullName evidence="13">SSD domain-containing protein</fullName>
    </recommendedName>
</protein>
<evidence type="ECO:0000313" key="16">
    <source>
        <dbReference type="Proteomes" id="UP000794436"/>
    </source>
</evidence>
<evidence type="ECO:0000256" key="12">
    <source>
        <dbReference type="SAM" id="Phobius"/>
    </source>
</evidence>
<evidence type="ECO:0000256" key="11">
    <source>
        <dbReference type="SAM" id="MobiDB-lite"/>
    </source>
</evidence>
<dbReference type="Gene3D" id="1.20.1640.10">
    <property type="entry name" value="Multidrug efflux transporter AcrB transmembrane domain"/>
    <property type="match status" value="2"/>
</dbReference>
<keyword evidence="10" id="KW-0325">Glycoprotein</keyword>
<feature type="transmembrane region" description="Helical" evidence="12">
    <location>
        <begin position="1472"/>
        <end position="1496"/>
    </location>
</feature>
<evidence type="ECO:0000313" key="14">
    <source>
        <dbReference type="EMBL" id="TMW54939.1"/>
    </source>
</evidence>
<gene>
    <name evidence="15" type="ORF">Poli38472_011285</name>
    <name evidence="14" type="ORF">Poli38472_014847</name>
</gene>
<dbReference type="GO" id="GO:0016020">
    <property type="term" value="C:membrane"/>
    <property type="evidence" value="ECO:0007669"/>
    <property type="project" value="UniProtKB-SubCell"/>
</dbReference>
<feature type="transmembrane region" description="Helical" evidence="12">
    <location>
        <begin position="1399"/>
        <end position="1417"/>
    </location>
</feature>
<keyword evidence="16" id="KW-1185">Reference proteome</keyword>
<keyword evidence="8 12" id="KW-0472">Membrane</keyword>
<dbReference type="GO" id="GO:0015918">
    <property type="term" value="P:sterol transport"/>
    <property type="evidence" value="ECO:0007669"/>
    <property type="project" value="TreeGrafter"/>
</dbReference>
<sequence>MWVFATVCCALSMPGFRSALEALFAELTVIFLNQIHAVAVATCLVFVAAVALELQPRDVSNKLSSSSVARRPSLWTSLILVSSVLPLSMATSTGHVTRQLANSSVPFSLADDPLAVIKLRLNLTMCKHSKVKECIDNPMERSEFGEYKRGKGQCVTFGSAYVEGITSSVAAIPNQYVPISLEEGYEKGGNNKFSEWSKTNQEQFQLDCPILYNETIQQGQDYLCCTENQYLSLQNQVKMIPGLCTSCKENLRNVHCQMACNPSNSMFLEINQVRIMNGDDDHKDEIFPAIEDLTYYLGNDWIRDIYDFCEADSSFSLLCNPLQNCTDGHGLLDFMGEYKFNSLGSPLQINYRTMDQFPEAQQKELFCPCDETNGTTCYTPMDDRLRSCVGVCGSVCAVDANDQRTYTQSCYGAVRATENTSNKTTSLDAKWTDFEQYLAENLERTDFGTLTVVVSVVGGIIAVILIACFIYAAFRQRKQAVAGLSTTNSSAPVADRRLSWTDEFVSTKLKAWSLYLASGKRPFVIMATMLIIAIVCTLGLTRLNIETDPVRLWVSTSSRPYKERDRFGELFMPFYRAEQVIMIPKDEGIIGRKEYIREAIRVQQAFTSVTYGPADGTYPERVRLEDICWKATGTACTVNSITQYFQNRLDHFDFYDKYDLAMTHFSNCIYSPANADLQTCRQLEAKLGTNETIPESLTDCPCLSDFGSPMNVYNTYLGGFPAEAKKNTSLYTQAKAFVVSALVYNYYEDEKNEPAVNWEREYIKLLKQLNDESELFNLFFQAEISVQDEIERESSGDIAPVALSYALMIVYVSLGINRWSFKKSFFQTSKIAVGFLGILSILLAVTCTIGFFSWCGAKVQLVIMEVVPFLTLAIGVDNIFLLVHATDHKQHQLLREQPELFQDLNDPKVVENAAAVIVSEGVGYIGPSIFMASLAESIAFAFGCINPMPAVLWFAAFACVAVAVNWVLQMTLLLSIMTLDKRRELNGKYDILCCVRSSSPLLANQPVLVVDPTTPATGSEAAFIHEDSNSAVVHFFDRCVDVYTHFLSLRLVKLIVLLLFLLWTCISIISIEDIKHGLPQAESMPSDSYMIDYFNTLDTYLATGPPFYFIVEGGYGRNPDVFDLNDQSVLAKFCQSKDFCDDYSIPKIMEALVNDLDSDMSHIADGVMYSWVDDFWGFVNPDSECCRVDSKSRAYLPIETDNATYSAARKTNPTCLAATVPPVPKESFMSLFSIFSTASAGSMCSYGGGSIYRGQLSIDNQPIPVTNESSPQVVVNGTGYGKQVTAFSYRIFSTSNPTQQDFIDAYAQGRRAADWISEKTGIDVWVYGYTFVFFDQYLSVVKDTYTLVGLAVVAIFVIHAIYFGSLFFPLVVALAAVNIVVQVMGLMHPNDIMLNGLSMVNLIIAAGISVEFCGHFVRMFAKASGTGDERTKIALRKVLTSVLFGITITKIVGLSVLTLADSRIFQKYYFRMYMTVVLCGVLNGMLLLPVVLSLSVDIKSFFASNKSEKNAAVGGEDGTVSPAYHGVDSAKHVSSSPSTRNSNSE</sequence>
<evidence type="ECO:0000313" key="15">
    <source>
        <dbReference type="EMBL" id="TMW67665.1"/>
    </source>
</evidence>
<keyword evidence="4 12" id="KW-0812">Transmembrane</keyword>
<proteinExistence type="inferred from homology"/>
<dbReference type="InterPro" id="IPR053958">
    <property type="entry name" value="HMGCR/SNAP/NPC1-like_SSD"/>
</dbReference>
<evidence type="ECO:0000256" key="2">
    <source>
        <dbReference type="ARBA" id="ARBA00005585"/>
    </source>
</evidence>
<comment type="caution">
    <text evidence="14">The sequence shown here is derived from an EMBL/GenBank/DDBJ whole genome shotgun (WGS) entry which is preliminary data.</text>
</comment>
<dbReference type="InterPro" id="IPR032190">
    <property type="entry name" value="NPC1_N"/>
</dbReference>
<accession>A0A8K1C1Y1</accession>
<keyword evidence="5" id="KW-0732">Signal</keyword>
<feature type="transmembrane region" description="Helical" evidence="12">
    <location>
        <begin position="798"/>
        <end position="819"/>
    </location>
</feature>
<feature type="transmembrane region" description="Helical" evidence="12">
    <location>
        <begin position="1345"/>
        <end position="1363"/>
    </location>
</feature>
<dbReference type="Pfam" id="PF22314">
    <property type="entry name" value="NPC1_MLD"/>
    <property type="match status" value="1"/>
</dbReference>
<evidence type="ECO:0000259" key="13">
    <source>
        <dbReference type="PROSITE" id="PS50156"/>
    </source>
</evidence>
<feature type="transmembrane region" description="Helical" evidence="12">
    <location>
        <begin position="1051"/>
        <end position="1071"/>
    </location>
</feature>